<dbReference type="GeneTree" id="ENSGT00940000155402"/>
<dbReference type="SMART" id="SM00242">
    <property type="entry name" value="MYSc"/>
    <property type="match status" value="1"/>
</dbReference>
<organism evidence="8 9">
    <name type="scientific">Gadus morhua</name>
    <name type="common">Atlantic cod</name>
    <dbReference type="NCBI Taxonomy" id="8049"/>
    <lineage>
        <taxon>Eukaryota</taxon>
        <taxon>Metazoa</taxon>
        <taxon>Chordata</taxon>
        <taxon>Craniata</taxon>
        <taxon>Vertebrata</taxon>
        <taxon>Euteleostomi</taxon>
        <taxon>Actinopterygii</taxon>
        <taxon>Neopterygii</taxon>
        <taxon>Teleostei</taxon>
        <taxon>Neoteleostei</taxon>
        <taxon>Acanthomorphata</taxon>
        <taxon>Zeiogadaria</taxon>
        <taxon>Gadariae</taxon>
        <taxon>Gadiformes</taxon>
        <taxon>Gadoidei</taxon>
        <taxon>Gadidae</taxon>
        <taxon>Gadus</taxon>
    </lineage>
</organism>
<evidence type="ECO:0000256" key="1">
    <source>
        <dbReference type="ARBA" id="ARBA00022741"/>
    </source>
</evidence>
<evidence type="ECO:0000256" key="6">
    <source>
        <dbReference type="PROSITE-ProRule" id="PRU00782"/>
    </source>
</evidence>
<proteinExistence type="inferred from homology"/>
<accession>A0A8C4ZW69</accession>
<dbReference type="InterPro" id="IPR036961">
    <property type="entry name" value="Kinesin_motor_dom_sf"/>
</dbReference>
<dbReference type="GO" id="GO:0005524">
    <property type="term" value="F:ATP binding"/>
    <property type="evidence" value="ECO:0007669"/>
    <property type="project" value="UniProtKB-UniRule"/>
</dbReference>
<dbReference type="PROSITE" id="PS51456">
    <property type="entry name" value="MYOSIN_MOTOR"/>
    <property type="match status" value="1"/>
</dbReference>
<sequence length="591" mass="66649">MATVELYTKGATVWIPDPDAVWVSAQILETYRAEDQHLLLLLNDGREARLPAAAPSELPLLGNPAILEGANDLTALSFLHEPAVLHNLRVRFLDYSSIYTYCGIVLVAINPYDQLPVYGKEVIDAYSGQDMTDMEPHIFSVAEEAYRTMTREEENQSIIISGESGSGKTVSAKYTMRYLAVVGGASEQTSVEERVLASNPIMESIGNAKTTRNDNSSRFGKYIEIGFGVTGEMLGANMRTYLLEKSRVVFQAPSERNYHVFYQLCASRALPEMRALRLDSAQHFHYTNPGGDMEIPGNDDKADLERTRKAFTVLGVVLHKHTQTRTHALLPLTPSLCPSVRPPASQPADRSLAVFSMLLGVDGPQMAHWLCHRRLAVGGEMLVKPMAGQRALEARDALAKHIYGQLFTWTVHRLNAALHAPRSRPKSFIGVLDIYGFETFDRNSFEQFCINYANEKLQQQFNRHVFQLEQEEYVREELAWSRIEFSDNQPCIDLIEGRLGLLDLLDEEGRMPKGSDENWAMKLYDQHYCSNPHPHFSKPRLSNSAFILLHFADEVQYECGGFLEKNRDTVFEEPINILRATVVPKWGYVCP</sequence>
<dbReference type="Gene3D" id="1.10.10.820">
    <property type="match status" value="1"/>
</dbReference>
<dbReference type="GO" id="GO:0005737">
    <property type="term" value="C:cytoplasm"/>
    <property type="evidence" value="ECO:0007669"/>
    <property type="project" value="TreeGrafter"/>
</dbReference>
<keyword evidence="3 6" id="KW-0518">Myosin</keyword>
<dbReference type="PANTHER" id="PTHR13140:SF853">
    <property type="entry name" value="UNCONVENTIONAL MYOSIN-VB ISOFORM X2"/>
    <property type="match status" value="1"/>
</dbReference>
<dbReference type="GO" id="GO:0051015">
    <property type="term" value="F:actin filament binding"/>
    <property type="evidence" value="ECO:0007669"/>
    <property type="project" value="TreeGrafter"/>
</dbReference>
<dbReference type="PRINTS" id="PR00193">
    <property type="entry name" value="MYOSINHEAVY"/>
</dbReference>
<dbReference type="PANTHER" id="PTHR13140">
    <property type="entry name" value="MYOSIN"/>
    <property type="match status" value="1"/>
</dbReference>
<dbReference type="Ensembl" id="ENSGMOT00000039294.1">
    <property type="protein sequence ID" value="ENSGMOP00000023166.1"/>
    <property type="gene ID" value="ENSGMOG00000008969.2"/>
</dbReference>
<dbReference type="GO" id="GO:0016459">
    <property type="term" value="C:myosin complex"/>
    <property type="evidence" value="ECO:0007669"/>
    <property type="project" value="UniProtKB-KW"/>
</dbReference>
<comment type="caution">
    <text evidence="6">Lacks conserved residue(s) required for the propagation of feature annotation.</text>
</comment>
<protein>
    <submittedName>
        <fullName evidence="8">Methyl-CpG binding domain protein 3b</fullName>
    </submittedName>
</protein>
<dbReference type="Pfam" id="PF00063">
    <property type="entry name" value="Myosin_head"/>
    <property type="match status" value="1"/>
</dbReference>
<dbReference type="GO" id="GO:0007015">
    <property type="term" value="P:actin filament organization"/>
    <property type="evidence" value="ECO:0007669"/>
    <property type="project" value="TreeGrafter"/>
</dbReference>
<comment type="similarity">
    <text evidence="6">Belongs to the TRAFAC class myosin-kinesin ATPase superfamily. Myosin family.</text>
</comment>
<dbReference type="InterPro" id="IPR001609">
    <property type="entry name" value="Myosin_head_motor_dom-like"/>
</dbReference>
<evidence type="ECO:0000256" key="4">
    <source>
        <dbReference type="ARBA" id="ARBA00023175"/>
    </source>
</evidence>
<dbReference type="SUPFAM" id="SSF52540">
    <property type="entry name" value="P-loop containing nucleoside triphosphate hydrolases"/>
    <property type="match status" value="1"/>
</dbReference>
<keyword evidence="2 6" id="KW-0067">ATP-binding</keyword>
<dbReference type="AlphaFoldDB" id="A0A8C4ZW69"/>
<keyword evidence="1 6" id="KW-0547">Nucleotide-binding</keyword>
<evidence type="ECO:0000256" key="3">
    <source>
        <dbReference type="ARBA" id="ARBA00023123"/>
    </source>
</evidence>
<evidence type="ECO:0000313" key="9">
    <source>
        <dbReference type="Proteomes" id="UP000694546"/>
    </source>
</evidence>
<evidence type="ECO:0000259" key="7">
    <source>
        <dbReference type="PROSITE" id="PS51456"/>
    </source>
</evidence>
<reference evidence="8" key="1">
    <citation type="submission" date="2025-08" db="UniProtKB">
        <authorList>
            <consortium name="Ensembl"/>
        </authorList>
    </citation>
    <scope>IDENTIFICATION</scope>
</reference>
<dbReference type="SUPFAM" id="SSF50084">
    <property type="entry name" value="Myosin S1 fragment, N-terminal domain"/>
    <property type="match status" value="1"/>
</dbReference>
<dbReference type="GO" id="GO:0016020">
    <property type="term" value="C:membrane"/>
    <property type="evidence" value="ECO:0007669"/>
    <property type="project" value="TreeGrafter"/>
</dbReference>
<dbReference type="Gene3D" id="3.40.850.10">
    <property type="entry name" value="Kinesin motor domain"/>
    <property type="match status" value="1"/>
</dbReference>
<evidence type="ECO:0000256" key="5">
    <source>
        <dbReference type="ARBA" id="ARBA00023203"/>
    </source>
</evidence>
<keyword evidence="4 6" id="KW-0505">Motor protein</keyword>
<keyword evidence="5 6" id="KW-0009">Actin-binding</keyword>
<dbReference type="GO" id="GO:0000146">
    <property type="term" value="F:microfilament motor activity"/>
    <property type="evidence" value="ECO:0007669"/>
    <property type="project" value="TreeGrafter"/>
</dbReference>
<feature type="binding site" evidence="6">
    <location>
        <begin position="162"/>
        <end position="169"/>
    </location>
    <ligand>
        <name>ATP</name>
        <dbReference type="ChEBI" id="CHEBI:30616"/>
    </ligand>
</feature>
<dbReference type="Proteomes" id="UP000694546">
    <property type="component" value="Chromosome 12"/>
</dbReference>
<keyword evidence="9" id="KW-1185">Reference proteome</keyword>
<name>A0A8C4ZW69_GADMO</name>
<dbReference type="Gene3D" id="1.20.120.720">
    <property type="entry name" value="Myosin VI head, motor domain, U50 subdomain"/>
    <property type="match status" value="1"/>
</dbReference>
<feature type="domain" description="Myosin motor" evidence="7">
    <location>
        <begin position="68"/>
        <end position="591"/>
    </location>
</feature>
<dbReference type="OMA" id="IDVMIYM"/>
<reference evidence="8" key="2">
    <citation type="submission" date="2025-09" db="UniProtKB">
        <authorList>
            <consortium name="Ensembl"/>
        </authorList>
    </citation>
    <scope>IDENTIFICATION</scope>
</reference>
<dbReference type="Gene3D" id="1.20.58.530">
    <property type="match status" value="1"/>
</dbReference>
<evidence type="ECO:0000256" key="2">
    <source>
        <dbReference type="ARBA" id="ARBA00022840"/>
    </source>
</evidence>
<dbReference type="InterPro" id="IPR027417">
    <property type="entry name" value="P-loop_NTPase"/>
</dbReference>
<evidence type="ECO:0000313" key="8">
    <source>
        <dbReference type="Ensembl" id="ENSGMOP00000023166.1"/>
    </source>
</evidence>